<name>A0ABD3H6H2_9MARC</name>
<proteinExistence type="predicted"/>
<sequence length="136" mass="14376">MDYPDFEDSALFPPTASPVPSPTNPPAEDNHGADPGFHQRHPTPPAEGNQQESNISAGGMWSQQNAVPDIAWDESDNEAAIEEDTSLGSTILGKALLAEAQLARSENTSILENTVEAGEVPATEEAANPDQIAVEE</sequence>
<evidence type="ECO:0000313" key="2">
    <source>
        <dbReference type="EMBL" id="KAL3685880.1"/>
    </source>
</evidence>
<evidence type="ECO:0000313" key="3">
    <source>
        <dbReference type="Proteomes" id="UP001633002"/>
    </source>
</evidence>
<keyword evidence="3" id="KW-1185">Reference proteome</keyword>
<feature type="compositionally biased region" description="Polar residues" evidence="1">
    <location>
        <begin position="48"/>
        <end position="66"/>
    </location>
</feature>
<gene>
    <name evidence="2" type="ORF">R1sor_003902</name>
</gene>
<evidence type="ECO:0000256" key="1">
    <source>
        <dbReference type="SAM" id="MobiDB-lite"/>
    </source>
</evidence>
<organism evidence="2 3">
    <name type="scientific">Riccia sorocarpa</name>
    <dbReference type="NCBI Taxonomy" id="122646"/>
    <lineage>
        <taxon>Eukaryota</taxon>
        <taxon>Viridiplantae</taxon>
        <taxon>Streptophyta</taxon>
        <taxon>Embryophyta</taxon>
        <taxon>Marchantiophyta</taxon>
        <taxon>Marchantiopsida</taxon>
        <taxon>Marchantiidae</taxon>
        <taxon>Marchantiales</taxon>
        <taxon>Ricciaceae</taxon>
        <taxon>Riccia</taxon>
    </lineage>
</organism>
<feature type="region of interest" description="Disordered" evidence="1">
    <location>
        <begin position="113"/>
        <end position="136"/>
    </location>
</feature>
<protein>
    <submittedName>
        <fullName evidence="2">Uncharacterized protein</fullName>
    </submittedName>
</protein>
<dbReference type="AlphaFoldDB" id="A0ABD3H6H2"/>
<comment type="caution">
    <text evidence="2">The sequence shown here is derived from an EMBL/GenBank/DDBJ whole genome shotgun (WGS) entry which is preliminary data.</text>
</comment>
<feature type="region of interest" description="Disordered" evidence="1">
    <location>
        <begin position="1"/>
        <end position="67"/>
    </location>
</feature>
<accession>A0ABD3H6H2</accession>
<reference evidence="2 3" key="1">
    <citation type="submission" date="2024-09" db="EMBL/GenBank/DDBJ databases">
        <title>Chromosome-scale assembly of Riccia sorocarpa.</title>
        <authorList>
            <person name="Paukszto L."/>
        </authorList>
    </citation>
    <scope>NUCLEOTIDE SEQUENCE [LARGE SCALE GENOMIC DNA]</scope>
    <source>
        <strain evidence="2">LP-2024</strain>
        <tissue evidence="2">Aerial parts of the thallus</tissue>
    </source>
</reference>
<feature type="compositionally biased region" description="Pro residues" evidence="1">
    <location>
        <begin position="15"/>
        <end position="25"/>
    </location>
</feature>
<dbReference type="Proteomes" id="UP001633002">
    <property type="component" value="Unassembled WGS sequence"/>
</dbReference>
<dbReference type="EMBL" id="JBJQOH010000006">
    <property type="protein sequence ID" value="KAL3685880.1"/>
    <property type="molecule type" value="Genomic_DNA"/>
</dbReference>